<organism evidence="1 2">
    <name type="scientific">Rhodnius prolixus</name>
    <name type="common">Triatomid bug</name>
    <dbReference type="NCBI Taxonomy" id="13249"/>
    <lineage>
        <taxon>Eukaryota</taxon>
        <taxon>Metazoa</taxon>
        <taxon>Ecdysozoa</taxon>
        <taxon>Arthropoda</taxon>
        <taxon>Hexapoda</taxon>
        <taxon>Insecta</taxon>
        <taxon>Pterygota</taxon>
        <taxon>Neoptera</taxon>
        <taxon>Paraneoptera</taxon>
        <taxon>Hemiptera</taxon>
        <taxon>Heteroptera</taxon>
        <taxon>Panheteroptera</taxon>
        <taxon>Cimicomorpha</taxon>
        <taxon>Reduviidae</taxon>
        <taxon>Triatominae</taxon>
        <taxon>Rhodnius</taxon>
    </lineage>
</organism>
<sequence>MQQIFLEGRGPFEQDPYFQEAREELMKLARELDLMPDTPLEPPGINYSMLAVGHWQDNKGDVHRAVRATEVDDNLLETVFSFLPDQLLIIINGSSIALNCESKVNISIDKDGFTLIADNIDYQKNTSVGKTVAGRYKITRKYQILLPYDWSRMQAALSNDAKICITVPALPQDKYNCTKL</sequence>
<dbReference type="EMBL" id="ACPB03002174">
    <property type="status" value="NOT_ANNOTATED_CDS"/>
    <property type="molecule type" value="Genomic_DNA"/>
</dbReference>
<dbReference type="AlphaFoldDB" id="T1IDL1"/>
<dbReference type="HOGENOM" id="CLU_1498120_0_0_1"/>
<accession>T1IDL1</accession>
<keyword evidence="2" id="KW-1185">Reference proteome</keyword>
<reference evidence="1" key="1">
    <citation type="submission" date="2015-05" db="UniProtKB">
        <authorList>
            <consortium name="EnsemblMetazoa"/>
        </authorList>
    </citation>
    <scope>IDENTIFICATION</scope>
</reference>
<evidence type="ECO:0000313" key="1">
    <source>
        <dbReference type="EnsemblMetazoa" id="RPRC014381-PA"/>
    </source>
</evidence>
<evidence type="ECO:0000313" key="2">
    <source>
        <dbReference type="Proteomes" id="UP000015103"/>
    </source>
</evidence>
<dbReference type="GeneID" id="141454204"/>
<dbReference type="EnsemblMetazoa" id="RPRC014381-RA">
    <property type="protein sequence ID" value="RPRC014381-PA"/>
    <property type="gene ID" value="RPRC014381"/>
</dbReference>
<dbReference type="VEuPathDB" id="VectorBase:RPRC014381"/>
<dbReference type="RefSeq" id="XP_073984278.1">
    <property type="nucleotide sequence ID" value="XM_074128177.1"/>
</dbReference>
<dbReference type="Proteomes" id="UP000015103">
    <property type="component" value="Unassembled WGS sequence"/>
</dbReference>
<name>T1IDL1_RHOPR</name>
<proteinExistence type="predicted"/>
<protein>
    <submittedName>
        <fullName evidence="1">Uncharacterized protein</fullName>
    </submittedName>
</protein>
<dbReference type="InParanoid" id="T1IDL1"/>